<accession>A0A6J7DD35</accession>
<dbReference type="EMBL" id="CAFBLM010000022">
    <property type="protein sequence ID" value="CAB4868396.1"/>
    <property type="molecule type" value="Genomic_DNA"/>
</dbReference>
<feature type="domain" description="Glycosyltransferase 2-like" evidence="1">
    <location>
        <begin position="18"/>
        <end position="122"/>
    </location>
</feature>
<proteinExistence type="predicted"/>
<name>A0A6J7DD35_9ZZZZ</name>
<evidence type="ECO:0000259" key="1">
    <source>
        <dbReference type="Pfam" id="PF00535"/>
    </source>
</evidence>
<sequence length="267" mass="29985">MIKTFNQLTQRLERPLLSIVTVTHNDSEGLRETLESIFTQRRGLNRTQVVVVNASPGGPSTQLTNQFLRRRDTVIAEPDEGIYDGMNKGWRSSSGRFVQFLNSGDTFFDNSSLGVITDALTSHPGARWAIGRAMHQFGGAKAPSEMHTIPHVWWRHAMGIDGHCHQSTLFSRELLEVMDGYDETVGFVADFDLILRCGLVSPPVEIDSFVVKYEGGGLSLNRREEIPGLLRAVRAKRLGLSDEALEIEWQLMPEHQRKIIEDQSRGN</sequence>
<dbReference type="Gene3D" id="3.90.550.10">
    <property type="entry name" value="Spore Coat Polysaccharide Biosynthesis Protein SpsA, Chain A"/>
    <property type="match status" value="1"/>
</dbReference>
<dbReference type="PANTHER" id="PTHR22916">
    <property type="entry name" value="GLYCOSYLTRANSFERASE"/>
    <property type="match status" value="1"/>
</dbReference>
<dbReference type="SUPFAM" id="SSF53448">
    <property type="entry name" value="Nucleotide-diphospho-sugar transferases"/>
    <property type="match status" value="1"/>
</dbReference>
<dbReference type="Pfam" id="PF00535">
    <property type="entry name" value="Glycos_transf_2"/>
    <property type="match status" value="1"/>
</dbReference>
<reference evidence="2" key="1">
    <citation type="submission" date="2020-05" db="EMBL/GenBank/DDBJ databases">
        <authorList>
            <person name="Chiriac C."/>
            <person name="Salcher M."/>
            <person name="Ghai R."/>
            <person name="Kavagutti S V."/>
        </authorList>
    </citation>
    <scope>NUCLEOTIDE SEQUENCE</scope>
</reference>
<dbReference type="InterPro" id="IPR029044">
    <property type="entry name" value="Nucleotide-diphossugar_trans"/>
</dbReference>
<dbReference type="AlphaFoldDB" id="A0A6J7DD35"/>
<dbReference type="PANTHER" id="PTHR22916:SF67">
    <property type="entry name" value="COLANIC ACID BIOSYNTHESIS GLYCOSYL TRANSFERASE WCAE-RELATED"/>
    <property type="match status" value="1"/>
</dbReference>
<gene>
    <name evidence="2" type="ORF">UFOPK3401_00656</name>
</gene>
<evidence type="ECO:0000313" key="2">
    <source>
        <dbReference type="EMBL" id="CAB4868396.1"/>
    </source>
</evidence>
<dbReference type="InterPro" id="IPR001173">
    <property type="entry name" value="Glyco_trans_2-like"/>
</dbReference>
<organism evidence="2">
    <name type="scientific">freshwater metagenome</name>
    <dbReference type="NCBI Taxonomy" id="449393"/>
    <lineage>
        <taxon>unclassified sequences</taxon>
        <taxon>metagenomes</taxon>
        <taxon>ecological metagenomes</taxon>
    </lineage>
</organism>
<protein>
    <submittedName>
        <fullName evidence="2">Unannotated protein</fullName>
    </submittedName>
</protein>